<dbReference type="EMBL" id="JAZGQO010000002">
    <property type="protein sequence ID" value="KAK6192301.1"/>
    <property type="molecule type" value="Genomic_DNA"/>
</dbReference>
<evidence type="ECO:0000313" key="2">
    <source>
        <dbReference type="Proteomes" id="UP001347796"/>
    </source>
</evidence>
<accession>A0AAN8K8L4</accession>
<sequence>MCICNSWFIVRRNAGLLNVRYTKSLKEFRLNIAEALILVEKEVTKRGRPSFEGVEQPQNKLRRPIMVRPVDDVRYDAVGHWPSHSDKGRCKRCKHGWSRIKCAKCGVVLCLNNVRNCFEDFHLINC</sequence>
<organism evidence="1 2">
    <name type="scientific">Patella caerulea</name>
    <name type="common">Rayed Mediterranean limpet</name>
    <dbReference type="NCBI Taxonomy" id="87958"/>
    <lineage>
        <taxon>Eukaryota</taxon>
        <taxon>Metazoa</taxon>
        <taxon>Spiralia</taxon>
        <taxon>Lophotrochozoa</taxon>
        <taxon>Mollusca</taxon>
        <taxon>Gastropoda</taxon>
        <taxon>Patellogastropoda</taxon>
        <taxon>Patelloidea</taxon>
        <taxon>Patellidae</taxon>
        <taxon>Patella</taxon>
    </lineage>
</organism>
<reference evidence="1 2" key="1">
    <citation type="submission" date="2024-01" db="EMBL/GenBank/DDBJ databases">
        <title>The genome of the rayed Mediterranean limpet Patella caerulea (Linnaeus, 1758).</title>
        <authorList>
            <person name="Anh-Thu Weber A."/>
            <person name="Halstead-Nussloch G."/>
        </authorList>
    </citation>
    <scope>NUCLEOTIDE SEQUENCE [LARGE SCALE GENOMIC DNA]</scope>
    <source>
        <strain evidence="1">AATW-2023a</strain>
        <tissue evidence="1">Whole specimen</tissue>
    </source>
</reference>
<evidence type="ECO:0000313" key="1">
    <source>
        <dbReference type="EMBL" id="KAK6192301.1"/>
    </source>
</evidence>
<comment type="caution">
    <text evidence="1">The sequence shown here is derived from an EMBL/GenBank/DDBJ whole genome shotgun (WGS) entry which is preliminary data.</text>
</comment>
<protein>
    <recommendedName>
        <fullName evidence="3">PiggyBac transposable element-derived protein 4 C-terminal zinc-ribbon domain-containing protein</fullName>
    </recommendedName>
</protein>
<dbReference type="AlphaFoldDB" id="A0AAN8K8L4"/>
<evidence type="ECO:0008006" key="3">
    <source>
        <dbReference type="Google" id="ProtNLM"/>
    </source>
</evidence>
<proteinExistence type="predicted"/>
<dbReference type="PANTHER" id="PTHR47272">
    <property type="entry name" value="DDE_TNP_1_7 DOMAIN-CONTAINING PROTEIN"/>
    <property type="match status" value="1"/>
</dbReference>
<dbReference type="Proteomes" id="UP001347796">
    <property type="component" value="Unassembled WGS sequence"/>
</dbReference>
<keyword evidence="2" id="KW-1185">Reference proteome</keyword>
<dbReference type="PANTHER" id="PTHR47272:SF1">
    <property type="entry name" value="PIGGYBAC TRANSPOSABLE ELEMENT-DERIVED PROTEIN 3-LIKE"/>
    <property type="match status" value="1"/>
</dbReference>
<name>A0AAN8K8L4_PATCE</name>
<gene>
    <name evidence="1" type="ORF">SNE40_003793</name>
</gene>